<evidence type="ECO:0000256" key="1">
    <source>
        <dbReference type="ARBA" id="ARBA00023002"/>
    </source>
</evidence>
<dbReference type="Gene3D" id="3.30.9.10">
    <property type="entry name" value="D-Amino Acid Oxidase, subunit A, domain 2"/>
    <property type="match status" value="1"/>
</dbReference>
<dbReference type="Pfam" id="PF01266">
    <property type="entry name" value="DAO"/>
    <property type="match status" value="1"/>
</dbReference>
<sequence length="391" mass="41699">METMSVTGHRENVDVAVVGNGLIGLSTAAHLIRAGMSVSVAQGGETGRASLAAAGMLTPACEYDEWMPLAFLHLLQTGLDYYPEFLRSADRGNEEVGFRQCDFTLLDLHERDESLKERMGWMPGLGFDCVWLDAHEVIPLEPHLSPAAFRGGIRIRDQAVVDPIALWELLSAEVGFGARTIHSGGVVGIDERGERLVVATGDGGRIAADRVVLAAGSWSAQVAALIGLDLPVVPVKGQMVQLAGPPGMVNSVVFMPSGGCGSIVERRPGSYVVGTSEEYLAPTPDNTAGVIGAILSRLTAVSPAASDWVIERTWSGFRPMTSDELPIIGQTADARVVAATGHHRNGVLLAPLTGKLVLDLLRDAPPARGLDLHLYRYGRPLRPPTRFASKY</sequence>
<dbReference type="InterPro" id="IPR036188">
    <property type="entry name" value="FAD/NAD-bd_sf"/>
</dbReference>
<accession>A0ABW0EGX1</accession>
<dbReference type="EMBL" id="JBHSKF010000002">
    <property type="protein sequence ID" value="MFC5286637.1"/>
    <property type="molecule type" value="Genomic_DNA"/>
</dbReference>
<dbReference type="RefSeq" id="WP_378244756.1">
    <property type="nucleotide sequence ID" value="NZ_JBHSKF010000002.1"/>
</dbReference>
<comment type="caution">
    <text evidence="3">The sequence shown here is derived from an EMBL/GenBank/DDBJ whole genome shotgun (WGS) entry which is preliminary data.</text>
</comment>
<dbReference type="GO" id="GO:0016491">
    <property type="term" value="F:oxidoreductase activity"/>
    <property type="evidence" value="ECO:0007669"/>
    <property type="project" value="UniProtKB-KW"/>
</dbReference>
<dbReference type="InterPro" id="IPR006076">
    <property type="entry name" value="FAD-dep_OxRdtase"/>
</dbReference>
<dbReference type="PANTHER" id="PTHR13847:SF289">
    <property type="entry name" value="GLYCINE OXIDASE"/>
    <property type="match status" value="1"/>
</dbReference>
<evidence type="ECO:0000313" key="3">
    <source>
        <dbReference type="EMBL" id="MFC5286637.1"/>
    </source>
</evidence>
<dbReference type="Proteomes" id="UP001596157">
    <property type="component" value="Unassembled WGS sequence"/>
</dbReference>
<dbReference type="EC" id="1.-.-.-" evidence="3"/>
<gene>
    <name evidence="3" type="ORF">ACFPM7_06205</name>
</gene>
<evidence type="ECO:0000259" key="2">
    <source>
        <dbReference type="Pfam" id="PF01266"/>
    </source>
</evidence>
<evidence type="ECO:0000313" key="4">
    <source>
        <dbReference type="Proteomes" id="UP001596157"/>
    </source>
</evidence>
<keyword evidence="4" id="KW-1185">Reference proteome</keyword>
<dbReference type="SUPFAM" id="SSF51905">
    <property type="entry name" value="FAD/NAD(P)-binding domain"/>
    <property type="match status" value="1"/>
</dbReference>
<name>A0ABW0EGX1_9PSEU</name>
<dbReference type="SUPFAM" id="SSF54373">
    <property type="entry name" value="FAD-linked reductases, C-terminal domain"/>
    <property type="match status" value="1"/>
</dbReference>
<protein>
    <submittedName>
        <fullName evidence="3">NAD(P)/FAD-dependent oxidoreductase</fullName>
        <ecNumber evidence="3">1.-.-.-</ecNumber>
    </submittedName>
</protein>
<dbReference type="Gene3D" id="3.50.50.60">
    <property type="entry name" value="FAD/NAD(P)-binding domain"/>
    <property type="match status" value="1"/>
</dbReference>
<dbReference type="PANTHER" id="PTHR13847">
    <property type="entry name" value="SARCOSINE DEHYDROGENASE-RELATED"/>
    <property type="match status" value="1"/>
</dbReference>
<proteinExistence type="predicted"/>
<organism evidence="3 4">
    <name type="scientific">Actinokineospora guangxiensis</name>
    <dbReference type="NCBI Taxonomy" id="1490288"/>
    <lineage>
        <taxon>Bacteria</taxon>
        <taxon>Bacillati</taxon>
        <taxon>Actinomycetota</taxon>
        <taxon>Actinomycetes</taxon>
        <taxon>Pseudonocardiales</taxon>
        <taxon>Pseudonocardiaceae</taxon>
        <taxon>Actinokineospora</taxon>
    </lineage>
</organism>
<keyword evidence="1 3" id="KW-0560">Oxidoreductase</keyword>
<feature type="domain" description="FAD dependent oxidoreductase" evidence="2">
    <location>
        <begin position="14"/>
        <end position="360"/>
    </location>
</feature>
<reference evidence="4" key="1">
    <citation type="journal article" date="2019" name="Int. J. Syst. Evol. Microbiol.">
        <title>The Global Catalogue of Microorganisms (GCM) 10K type strain sequencing project: providing services to taxonomists for standard genome sequencing and annotation.</title>
        <authorList>
            <consortium name="The Broad Institute Genomics Platform"/>
            <consortium name="The Broad Institute Genome Sequencing Center for Infectious Disease"/>
            <person name="Wu L."/>
            <person name="Ma J."/>
        </authorList>
    </citation>
    <scope>NUCLEOTIDE SEQUENCE [LARGE SCALE GENOMIC DNA]</scope>
    <source>
        <strain evidence="4">CCUG 59778</strain>
    </source>
</reference>